<evidence type="ECO:0000259" key="3">
    <source>
        <dbReference type="Pfam" id="PF13399"/>
    </source>
</evidence>
<feature type="region of interest" description="Disordered" evidence="1">
    <location>
        <begin position="55"/>
        <end position="99"/>
    </location>
</feature>
<gene>
    <name evidence="4" type="primary">cei</name>
    <name evidence="4" type="ORF">GIY23_08085</name>
</gene>
<keyword evidence="2" id="KW-0812">Transmembrane</keyword>
<keyword evidence="2" id="KW-0472">Membrane</keyword>
<dbReference type="KEGG" id="sace:GIY23_08085"/>
<evidence type="ECO:0000313" key="4">
    <source>
        <dbReference type="EMBL" id="QGK69487.1"/>
    </source>
</evidence>
<reference evidence="5" key="1">
    <citation type="submission" date="2019-11" db="EMBL/GenBank/DDBJ databases">
        <title>The complete genome sequence of Saccharopolyspora sp. E2A.</title>
        <authorList>
            <person name="Zhang G."/>
        </authorList>
    </citation>
    <scope>NUCLEOTIDE SEQUENCE [LARGE SCALE GENOMIC DNA]</scope>
    <source>
        <strain evidence="5">E2A</strain>
    </source>
</reference>
<keyword evidence="2" id="KW-1133">Transmembrane helix</keyword>
<sequence>MAGHVAAARTRRPGYRRRRPIPAIIVLAVLIVLSGFLWTRVFETSDDIEAATRCNQPAPQPAVDQASQDGGEPQPRQAPLGTMQPRTALDGTSPIPPQDVPVRVYNGNGERMQAALISQELNTLGFASGGEAGNDPVYTEYDLNCHGQIRYGGAGVSAARTLSLLVPCAQLVRDEREDATVDLALGTRFDDIRASSEAMRVLQELKNWVPQRDQQDGAKNEVSKPPIKEELLTSARDVHC</sequence>
<dbReference type="EMBL" id="CP045929">
    <property type="protein sequence ID" value="QGK69487.1"/>
    <property type="molecule type" value="Genomic_DNA"/>
</dbReference>
<accession>A0A5Q3QF88</accession>
<dbReference type="InterPro" id="IPR027381">
    <property type="entry name" value="LytR/CpsA/Psr_C"/>
</dbReference>
<proteinExistence type="predicted"/>
<dbReference type="Proteomes" id="UP000371041">
    <property type="component" value="Chromosome"/>
</dbReference>
<name>A0A5Q3QF88_9PSEU</name>
<evidence type="ECO:0000313" key="5">
    <source>
        <dbReference type="Proteomes" id="UP000371041"/>
    </source>
</evidence>
<dbReference type="NCBIfam" id="NF035953">
    <property type="entry name" value="integrity_Cei"/>
    <property type="match status" value="1"/>
</dbReference>
<organism evidence="4 5">
    <name type="scientific">Allosaccharopolyspora coralli</name>
    <dbReference type="NCBI Taxonomy" id="2665642"/>
    <lineage>
        <taxon>Bacteria</taxon>
        <taxon>Bacillati</taxon>
        <taxon>Actinomycetota</taxon>
        <taxon>Actinomycetes</taxon>
        <taxon>Pseudonocardiales</taxon>
        <taxon>Pseudonocardiaceae</taxon>
        <taxon>Allosaccharopolyspora</taxon>
    </lineage>
</organism>
<keyword evidence="5" id="KW-1185">Reference proteome</keyword>
<feature type="domain" description="LytR/CpsA/Psr regulator C-terminal" evidence="3">
    <location>
        <begin position="99"/>
        <end position="189"/>
    </location>
</feature>
<dbReference type="AlphaFoldDB" id="A0A5Q3QF88"/>
<protein>
    <submittedName>
        <fullName evidence="4">Envelope integrity protein Cei</fullName>
    </submittedName>
</protein>
<evidence type="ECO:0000256" key="2">
    <source>
        <dbReference type="SAM" id="Phobius"/>
    </source>
</evidence>
<dbReference type="Pfam" id="PF13399">
    <property type="entry name" value="LytR_C"/>
    <property type="match status" value="1"/>
</dbReference>
<evidence type="ECO:0000256" key="1">
    <source>
        <dbReference type="SAM" id="MobiDB-lite"/>
    </source>
</evidence>
<feature type="transmembrane region" description="Helical" evidence="2">
    <location>
        <begin position="21"/>
        <end position="38"/>
    </location>
</feature>